<dbReference type="Proteomes" id="UP000229901">
    <property type="component" value="Unassembled WGS sequence"/>
</dbReference>
<dbReference type="PROSITE" id="PS50889">
    <property type="entry name" value="S4"/>
    <property type="match status" value="1"/>
</dbReference>
<evidence type="ECO:0000313" key="14">
    <source>
        <dbReference type="Proteomes" id="UP000229901"/>
    </source>
</evidence>
<proteinExistence type="inferred from homology"/>
<dbReference type="SUPFAM" id="SSF52374">
    <property type="entry name" value="Nucleotidylyl transferase"/>
    <property type="match status" value="1"/>
</dbReference>
<evidence type="ECO:0000256" key="11">
    <source>
        <dbReference type="RuleBase" id="RU363036"/>
    </source>
</evidence>
<evidence type="ECO:0000259" key="12">
    <source>
        <dbReference type="Pfam" id="PF22421"/>
    </source>
</evidence>
<evidence type="ECO:0000256" key="8">
    <source>
        <dbReference type="ARBA" id="ARBA00048248"/>
    </source>
</evidence>
<dbReference type="EMBL" id="PFAP01000001">
    <property type="protein sequence ID" value="PIR94647.1"/>
    <property type="molecule type" value="Genomic_DNA"/>
</dbReference>
<dbReference type="Pfam" id="PF00579">
    <property type="entry name" value="tRNA-synt_1b"/>
    <property type="match status" value="1"/>
</dbReference>
<accession>A0A2H0V6A5</accession>
<name>A0A2H0V6A5_9BACT</name>
<dbReference type="Gene3D" id="3.10.290.10">
    <property type="entry name" value="RNA-binding S4 domain"/>
    <property type="match status" value="1"/>
</dbReference>
<dbReference type="InterPro" id="IPR014729">
    <property type="entry name" value="Rossmann-like_a/b/a_fold"/>
</dbReference>
<dbReference type="PRINTS" id="PR01040">
    <property type="entry name" value="TRNASYNTHTYR"/>
</dbReference>
<evidence type="ECO:0000256" key="3">
    <source>
        <dbReference type="ARBA" id="ARBA00022741"/>
    </source>
</evidence>
<gene>
    <name evidence="13" type="ORF">COT97_00095</name>
</gene>
<dbReference type="CDD" id="cd00165">
    <property type="entry name" value="S4"/>
    <property type="match status" value="1"/>
</dbReference>
<evidence type="ECO:0000256" key="9">
    <source>
        <dbReference type="NCBIfam" id="TIGR00234"/>
    </source>
</evidence>
<comment type="catalytic activity">
    <reaction evidence="8">
        <text>tRNA(Tyr) + L-tyrosine + ATP = L-tyrosyl-tRNA(Tyr) + AMP + diphosphate + H(+)</text>
        <dbReference type="Rhea" id="RHEA:10220"/>
        <dbReference type="Rhea" id="RHEA-COMP:9706"/>
        <dbReference type="Rhea" id="RHEA-COMP:9707"/>
        <dbReference type="ChEBI" id="CHEBI:15378"/>
        <dbReference type="ChEBI" id="CHEBI:30616"/>
        <dbReference type="ChEBI" id="CHEBI:33019"/>
        <dbReference type="ChEBI" id="CHEBI:58315"/>
        <dbReference type="ChEBI" id="CHEBI:78442"/>
        <dbReference type="ChEBI" id="CHEBI:78536"/>
        <dbReference type="ChEBI" id="CHEBI:456215"/>
        <dbReference type="EC" id="6.1.1.1"/>
    </reaction>
</comment>
<dbReference type="GO" id="GO:0005829">
    <property type="term" value="C:cytosol"/>
    <property type="evidence" value="ECO:0007669"/>
    <property type="project" value="TreeGrafter"/>
</dbReference>
<keyword evidence="2 11" id="KW-0436">Ligase</keyword>
<dbReference type="EC" id="6.1.1.1" evidence="1 9"/>
<sequence>MIINTDNQKIHDLLTRGVENVYPNREFLEKRLKSGERLTLYLGIDPTGPDLHLGHAISMMKLCHFQELGHKVILLIGSFTAMIGDPTDKSATRQPLTRKQVLENAKKYKDQAAKILDFKGQNKVEVKYNSKWFDKMNFKEVVELASNFTVQQMLERDMFDKRIKDGKPIGLHEFLYPLMQGYDSVAMDVDGEVGGNDQTFNMLAGRDLMKSMDKKEKFVVTNKLLVDSIGTKMGKTEGNMITLSDEPNDMFGKVMSWTDGMIVAGFELCTTVPIEKVKEVETQIESDVNPRDLKVKLAKEIVKFYFDEETANAAEENFVNTFKNKQQPDEIEVKIITNRNIVDALVESGLVGSKSDARRQIEQNAVKVNDIPVDRVSLEVSDGDVIQKGKRHFARIAFEK</sequence>
<dbReference type="InterPro" id="IPR002305">
    <property type="entry name" value="aa-tRNA-synth_Ic"/>
</dbReference>
<feature type="domain" description="Tyrosine--tRNA ligase SYY-like C-terminal" evidence="12">
    <location>
        <begin position="337"/>
        <end position="388"/>
    </location>
</feature>
<protein>
    <recommendedName>
        <fullName evidence="1 9">Tyrosine--tRNA ligase</fullName>
        <ecNumber evidence="1 9">6.1.1.1</ecNumber>
    </recommendedName>
</protein>
<dbReference type="PANTHER" id="PTHR11766:SF1">
    <property type="entry name" value="TYROSINE--TRNA LIGASE"/>
    <property type="match status" value="1"/>
</dbReference>
<dbReference type="SUPFAM" id="SSF55174">
    <property type="entry name" value="Alpha-L RNA-binding motif"/>
    <property type="match status" value="1"/>
</dbReference>
<dbReference type="CDD" id="cd00805">
    <property type="entry name" value="TyrRS_core"/>
    <property type="match status" value="1"/>
</dbReference>
<keyword evidence="5 10" id="KW-0694">RNA-binding</keyword>
<dbReference type="NCBIfam" id="TIGR00234">
    <property type="entry name" value="tyrS"/>
    <property type="match status" value="1"/>
</dbReference>
<dbReference type="AlphaFoldDB" id="A0A2H0V6A5"/>
<comment type="caution">
    <text evidence="13">The sequence shown here is derived from an EMBL/GenBank/DDBJ whole genome shotgun (WGS) entry which is preliminary data.</text>
</comment>
<keyword evidence="3 11" id="KW-0547">Nucleotide-binding</keyword>
<dbReference type="GO" id="GO:0006437">
    <property type="term" value="P:tyrosyl-tRNA aminoacylation"/>
    <property type="evidence" value="ECO:0007669"/>
    <property type="project" value="UniProtKB-UniRule"/>
</dbReference>
<organism evidence="13 14">
    <name type="scientific">Candidatus Falkowbacteria bacterium CG10_big_fil_rev_8_21_14_0_10_39_11</name>
    <dbReference type="NCBI Taxonomy" id="1974565"/>
    <lineage>
        <taxon>Bacteria</taxon>
        <taxon>Candidatus Falkowiibacteriota</taxon>
    </lineage>
</organism>
<dbReference type="InterPro" id="IPR036986">
    <property type="entry name" value="S4_RNA-bd_sf"/>
</dbReference>
<dbReference type="GO" id="GO:0005524">
    <property type="term" value="F:ATP binding"/>
    <property type="evidence" value="ECO:0007669"/>
    <property type="project" value="UniProtKB-KW"/>
</dbReference>
<comment type="similarity">
    <text evidence="11">Belongs to the class-I aminoacyl-tRNA synthetase family.</text>
</comment>
<evidence type="ECO:0000256" key="5">
    <source>
        <dbReference type="ARBA" id="ARBA00022884"/>
    </source>
</evidence>
<dbReference type="Gene3D" id="1.10.240.10">
    <property type="entry name" value="Tyrosyl-Transfer RNA Synthetase"/>
    <property type="match status" value="1"/>
</dbReference>
<dbReference type="GO" id="GO:0004831">
    <property type="term" value="F:tyrosine-tRNA ligase activity"/>
    <property type="evidence" value="ECO:0007669"/>
    <property type="project" value="UniProtKB-UniRule"/>
</dbReference>
<keyword evidence="6 11" id="KW-0648">Protein biosynthesis</keyword>
<dbReference type="PROSITE" id="PS00178">
    <property type="entry name" value="AA_TRNA_LIGASE_I"/>
    <property type="match status" value="1"/>
</dbReference>
<evidence type="ECO:0000256" key="10">
    <source>
        <dbReference type="PROSITE-ProRule" id="PRU00182"/>
    </source>
</evidence>
<evidence type="ECO:0000256" key="2">
    <source>
        <dbReference type="ARBA" id="ARBA00022598"/>
    </source>
</evidence>
<dbReference type="InterPro" id="IPR054608">
    <property type="entry name" value="SYY-like_C"/>
</dbReference>
<dbReference type="PANTHER" id="PTHR11766">
    <property type="entry name" value="TYROSYL-TRNA SYNTHETASE"/>
    <property type="match status" value="1"/>
</dbReference>
<dbReference type="InterPro" id="IPR024088">
    <property type="entry name" value="Tyr-tRNA-ligase_bac-type"/>
</dbReference>
<dbReference type="GO" id="GO:0003723">
    <property type="term" value="F:RNA binding"/>
    <property type="evidence" value="ECO:0007669"/>
    <property type="project" value="UniProtKB-KW"/>
</dbReference>
<keyword evidence="4 11" id="KW-0067">ATP-binding</keyword>
<keyword evidence="7 11" id="KW-0030">Aminoacyl-tRNA synthetase</keyword>
<dbReference type="Gene3D" id="3.40.50.620">
    <property type="entry name" value="HUPs"/>
    <property type="match status" value="1"/>
</dbReference>
<dbReference type="Pfam" id="PF22421">
    <property type="entry name" value="SYY_C-terminal"/>
    <property type="match status" value="1"/>
</dbReference>
<evidence type="ECO:0000256" key="1">
    <source>
        <dbReference type="ARBA" id="ARBA00013160"/>
    </source>
</evidence>
<evidence type="ECO:0000313" key="13">
    <source>
        <dbReference type="EMBL" id="PIR94647.1"/>
    </source>
</evidence>
<reference evidence="14" key="1">
    <citation type="submission" date="2017-09" db="EMBL/GenBank/DDBJ databases">
        <title>Depth-based differentiation of microbial function through sediment-hosted aquifers and enrichment of novel symbionts in the deep terrestrial subsurface.</title>
        <authorList>
            <person name="Probst A.J."/>
            <person name="Ladd B."/>
            <person name="Jarett J.K."/>
            <person name="Geller-Mcgrath D.E."/>
            <person name="Sieber C.M.K."/>
            <person name="Emerson J.B."/>
            <person name="Anantharaman K."/>
            <person name="Thomas B.C."/>
            <person name="Malmstrom R."/>
            <person name="Stieglmeier M."/>
            <person name="Klingl A."/>
            <person name="Woyke T."/>
            <person name="Ryan C.M."/>
            <person name="Banfield J.F."/>
        </authorList>
    </citation>
    <scope>NUCLEOTIDE SEQUENCE [LARGE SCALE GENOMIC DNA]</scope>
</reference>
<evidence type="ECO:0000256" key="6">
    <source>
        <dbReference type="ARBA" id="ARBA00022917"/>
    </source>
</evidence>
<evidence type="ECO:0000256" key="7">
    <source>
        <dbReference type="ARBA" id="ARBA00023146"/>
    </source>
</evidence>
<dbReference type="InterPro" id="IPR002307">
    <property type="entry name" value="Tyr-tRNA-ligase"/>
</dbReference>
<dbReference type="InterPro" id="IPR001412">
    <property type="entry name" value="aa-tRNA-synth_I_CS"/>
</dbReference>
<evidence type="ECO:0000256" key="4">
    <source>
        <dbReference type="ARBA" id="ARBA00022840"/>
    </source>
</evidence>